<dbReference type="AlphaFoldDB" id="A0AAW0V0Q6"/>
<protein>
    <submittedName>
        <fullName evidence="2">Uncharacterized protein</fullName>
    </submittedName>
</protein>
<evidence type="ECO:0000313" key="3">
    <source>
        <dbReference type="Proteomes" id="UP001487740"/>
    </source>
</evidence>
<evidence type="ECO:0000256" key="1">
    <source>
        <dbReference type="SAM" id="MobiDB-lite"/>
    </source>
</evidence>
<sequence>MRECDANVAKMEKSGNMADRPTFPAKRSVVEGEKNAGRRCGKEWREVRRRQVGGREEDYGVGVESSVTPALCRQHSTPACLECLESASTTQQHLHPRETDENEISDSLQ</sequence>
<evidence type="ECO:0000313" key="2">
    <source>
        <dbReference type="EMBL" id="KAK8405023.1"/>
    </source>
</evidence>
<dbReference type="Proteomes" id="UP001487740">
    <property type="component" value="Unassembled WGS sequence"/>
</dbReference>
<gene>
    <name evidence="2" type="ORF">O3P69_001538</name>
</gene>
<accession>A0AAW0V0Q6</accession>
<name>A0AAW0V0Q6_SCYPA</name>
<feature type="region of interest" description="Disordered" evidence="1">
    <location>
        <begin position="87"/>
        <end position="109"/>
    </location>
</feature>
<keyword evidence="3" id="KW-1185">Reference proteome</keyword>
<organism evidence="2 3">
    <name type="scientific">Scylla paramamosain</name>
    <name type="common">Mud crab</name>
    <dbReference type="NCBI Taxonomy" id="85552"/>
    <lineage>
        <taxon>Eukaryota</taxon>
        <taxon>Metazoa</taxon>
        <taxon>Ecdysozoa</taxon>
        <taxon>Arthropoda</taxon>
        <taxon>Crustacea</taxon>
        <taxon>Multicrustacea</taxon>
        <taxon>Malacostraca</taxon>
        <taxon>Eumalacostraca</taxon>
        <taxon>Eucarida</taxon>
        <taxon>Decapoda</taxon>
        <taxon>Pleocyemata</taxon>
        <taxon>Brachyura</taxon>
        <taxon>Eubrachyura</taxon>
        <taxon>Portunoidea</taxon>
        <taxon>Portunidae</taxon>
        <taxon>Portuninae</taxon>
        <taxon>Scylla</taxon>
    </lineage>
</organism>
<dbReference type="EMBL" id="JARAKH010000003">
    <property type="protein sequence ID" value="KAK8405023.1"/>
    <property type="molecule type" value="Genomic_DNA"/>
</dbReference>
<comment type="caution">
    <text evidence="2">The sequence shown here is derived from an EMBL/GenBank/DDBJ whole genome shotgun (WGS) entry which is preliminary data.</text>
</comment>
<proteinExistence type="predicted"/>
<feature type="compositionally biased region" description="Basic and acidic residues" evidence="1">
    <location>
        <begin position="1"/>
        <end position="13"/>
    </location>
</feature>
<reference evidence="2 3" key="1">
    <citation type="submission" date="2023-03" db="EMBL/GenBank/DDBJ databases">
        <title>High-quality genome of Scylla paramamosain provides insights in environmental adaptation.</title>
        <authorList>
            <person name="Zhang L."/>
        </authorList>
    </citation>
    <scope>NUCLEOTIDE SEQUENCE [LARGE SCALE GENOMIC DNA]</scope>
    <source>
        <strain evidence="2">LZ_2023a</strain>
        <tissue evidence="2">Muscle</tissue>
    </source>
</reference>
<feature type="compositionally biased region" description="Basic and acidic residues" evidence="1">
    <location>
        <begin position="28"/>
        <end position="39"/>
    </location>
</feature>
<feature type="region of interest" description="Disordered" evidence="1">
    <location>
        <begin position="1"/>
        <end position="39"/>
    </location>
</feature>
<feature type="compositionally biased region" description="Acidic residues" evidence="1">
    <location>
        <begin position="100"/>
        <end position="109"/>
    </location>
</feature>